<proteinExistence type="predicted"/>
<sequence>MPLLKSSCWLDMRPG</sequence>
<protein>
    <submittedName>
        <fullName evidence="1">RCG45832</fullName>
    </submittedName>
</protein>
<evidence type="ECO:0000313" key="1">
    <source>
        <dbReference type="EMBL" id="EDL93276.1"/>
    </source>
</evidence>
<reference evidence="1 2" key="1">
    <citation type="submission" date="2005-09" db="EMBL/GenBank/DDBJ databases">
        <authorList>
            <person name="Mural R.J."/>
            <person name="Li P.W."/>
            <person name="Adams M.D."/>
            <person name="Amanatides P.G."/>
            <person name="Baden-Tillson H."/>
            <person name="Barnstead M."/>
            <person name="Chin S.H."/>
            <person name="Dew I."/>
            <person name="Evans C.A."/>
            <person name="Ferriera S."/>
            <person name="Flanigan M."/>
            <person name="Fosler C."/>
            <person name="Glodek A."/>
            <person name="Gu Z."/>
            <person name="Holt R.A."/>
            <person name="Jennings D."/>
            <person name="Kraft C.L."/>
            <person name="Lu F."/>
            <person name="Nguyen T."/>
            <person name="Nusskern D.R."/>
            <person name="Pfannkoch C.M."/>
            <person name="Sitter C."/>
            <person name="Sutton G.G."/>
            <person name="Venter J.C."/>
            <person name="Wang Z."/>
            <person name="Woodage T."/>
            <person name="Zheng X.H."/>
            <person name="Zhong F."/>
        </authorList>
    </citation>
    <scope>NUCLEOTIDE SEQUENCE [LARGE SCALE GENOMIC DNA]</scope>
    <source>
        <strain>BN</strain>
        <strain evidence="2">Sprague-Dawley</strain>
    </source>
</reference>
<gene>
    <name evidence="1" type="ORF">rCG_45832</name>
</gene>
<accession>A6JU21</accession>
<dbReference type="Proteomes" id="UP000234681">
    <property type="component" value="Chromosome 3"/>
</dbReference>
<organism evidence="1 2">
    <name type="scientific">Rattus norvegicus</name>
    <name type="common">Rat</name>
    <dbReference type="NCBI Taxonomy" id="10116"/>
    <lineage>
        <taxon>Eukaryota</taxon>
        <taxon>Metazoa</taxon>
        <taxon>Chordata</taxon>
        <taxon>Craniata</taxon>
        <taxon>Vertebrata</taxon>
        <taxon>Euteleostomi</taxon>
        <taxon>Mammalia</taxon>
        <taxon>Eutheria</taxon>
        <taxon>Euarchontoglires</taxon>
        <taxon>Glires</taxon>
        <taxon>Rodentia</taxon>
        <taxon>Myomorpha</taxon>
        <taxon>Muroidea</taxon>
        <taxon>Muridae</taxon>
        <taxon>Murinae</taxon>
        <taxon>Rattus</taxon>
    </lineage>
</organism>
<name>A6JU21_RAT</name>
<dbReference type="EMBL" id="CH474001">
    <property type="protein sequence ID" value="EDL93276.1"/>
    <property type="molecule type" value="Genomic_DNA"/>
</dbReference>
<evidence type="ECO:0000313" key="2">
    <source>
        <dbReference type="Proteomes" id="UP000234681"/>
    </source>
</evidence>